<comment type="caution">
    <text evidence="1">The sequence shown here is derived from an EMBL/GenBank/DDBJ whole genome shotgun (WGS) entry which is preliminary data.</text>
</comment>
<evidence type="ECO:0008006" key="3">
    <source>
        <dbReference type="Google" id="ProtNLM"/>
    </source>
</evidence>
<keyword evidence="2" id="KW-1185">Reference proteome</keyword>
<dbReference type="EMBL" id="JACHMG010000001">
    <property type="protein sequence ID" value="MBB4683674.1"/>
    <property type="molecule type" value="Genomic_DNA"/>
</dbReference>
<protein>
    <recommendedName>
        <fullName evidence="3">PE family protein</fullName>
    </recommendedName>
</protein>
<name>A0A840IRL5_9PSEU</name>
<reference evidence="1 2" key="1">
    <citation type="submission" date="2020-08" db="EMBL/GenBank/DDBJ databases">
        <title>Sequencing the genomes of 1000 actinobacteria strains.</title>
        <authorList>
            <person name="Klenk H.-P."/>
        </authorList>
    </citation>
    <scope>NUCLEOTIDE SEQUENCE [LARGE SCALE GENOMIC DNA]</scope>
    <source>
        <strain evidence="1 2">DSM 45859</strain>
    </source>
</reference>
<proteinExistence type="predicted"/>
<sequence length="118" mass="12676">MSLGKGTALVNGAAEHGGSGFAMDAAELTAVIRLWEDELGKVTADGHAIDEILTVFRAPAADPASTEYAAAGADSLRTLREQNDSMRRYVEDYLGRLRTARDRVVEVDRANADLGRAR</sequence>
<accession>A0A840IRL5</accession>
<evidence type="ECO:0000313" key="1">
    <source>
        <dbReference type="EMBL" id="MBB4683674.1"/>
    </source>
</evidence>
<organism evidence="1 2">
    <name type="scientific">Amycolatopsis jiangsuensis</name>
    <dbReference type="NCBI Taxonomy" id="1181879"/>
    <lineage>
        <taxon>Bacteria</taxon>
        <taxon>Bacillati</taxon>
        <taxon>Actinomycetota</taxon>
        <taxon>Actinomycetes</taxon>
        <taxon>Pseudonocardiales</taxon>
        <taxon>Pseudonocardiaceae</taxon>
        <taxon>Amycolatopsis</taxon>
    </lineage>
</organism>
<dbReference type="Proteomes" id="UP000581769">
    <property type="component" value="Unassembled WGS sequence"/>
</dbReference>
<evidence type="ECO:0000313" key="2">
    <source>
        <dbReference type="Proteomes" id="UP000581769"/>
    </source>
</evidence>
<dbReference type="AlphaFoldDB" id="A0A840IRL5"/>
<gene>
    <name evidence="1" type="ORF">BJY18_001159</name>
</gene>
<dbReference type="RefSeq" id="WP_184778314.1">
    <property type="nucleotide sequence ID" value="NZ_JACHMG010000001.1"/>
</dbReference>